<accession>A0A1T4LCP8</accession>
<dbReference type="EMBL" id="FUWV01000004">
    <property type="protein sequence ID" value="SJZ52307.1"/>
    <property type="molecule type" value="Genomic_DNA"/>
</dbReference>
<keyword evidence="2" id="KW-1185">Reference proteome</keyword>
<name>A0A1T4LCP8_9FIRM</name>
<organism evidence="1 2">
    <name type="scientific">Garciella nitratireducens DSM 15102</name>
    <dbReference type="NCBI Taxonomy" id="1121911"/>
    <lineage>
        <taxon>Bacteria</taxon>
        <taxon>Bacillati</taxon>
        <taxon>Bacillota</taxon>
        <taxon>Clostridia</taxon>
        <taxon>Eubacteriales</taxon>
        <taxon>Eubacteriaceae</taxon>
        <taxon>Garciella</taxon>
    </lineage>
</organism>
<proteinExistence type="predicted"/>
<evidence type="ECO:0000313" key="1">
    <source>
        <dbReference type="EMBL" id="SJZ52307.1"/>
    </source>
</evidence>
<dbReference type="AlphaFoldDB" id="A0A1T4LCP8"/>
<sequence>MIIVKCYKKWIDENPPNYQGILKNAQMDVTDQDFKKVIEMIKYLNDGENLEKYLDVEEIYEKDGAFSILPWDLNLSFEGFDKQEMRNK</sequence>
<dbReference type="Proteomes" id="UP000196365">
    <property type="component" value="Unassembled WGS sequence"/>
</dbReference>
<protein>
    <submittedName>
        <fullName evidence="1">Uncharacterized protein</fullName>
    </submittedName>
</protein>
<dbReference type="RefSeq" id="WP_087678367.1">
    <property type="nucleotide sequence ID" value="NZ_FUWV01000004.1"/>
</dbReference>
<dbReference type="OrthoDB" id="3235126at2"/>
<evidence type="ECO:0000313" key="2">
    <source>
        <dbReference type="Proteomes" id="UP000196365"/>
    </source>
</evidence>
<reference evidence="1 2" key="1">
    <citation type="submission" date="2017-02" db="EMBL/GenBank/DDBJ databases">
        <authorList>
            <person name="Peterson S.W."/>
        </authorList>
    </citation>
    <scope>NUCLEOTIDE SEQUENCE [LARGE SCALE GENOMIC DNA]</scope>
    <source>
        <strain evidence="1 2">DSM 15102</strain>
    </source>
</reference>
<gene>
    <name evidence="1" type="ORF">SAMN02745973_00891</name>
</gene>